<dbReference type="InterPro" id="IPR058512">
    <property type="entry name" value="DUF8199"/>
</dbReference>
<dbReference type="NCBIfam" id="NF047658">
    <property type="entry name" value="HYC_CC_PP"/>
    <property type="match status" value="1"/>
</dbReference>
<evidence type="ECO:0000313" key="1">
    <source>
        <dbReference type="EMBL" id="MBL7559435.1"/>
    </source>
</evidence>
<name>A0ABS1WJX6_9FLAO</name>
<dbReference type="EMBL" id="JAEMEF010000004">
    <property type="protein sequence ID" value="MBL7559435.1"/>
    <property type="molecule type" value="Genomic_DNA"/>
</dbReference>
<evidence type="ECO:0000313" key="2">
    <source>
        <dbReference type="Proteomes" id="UP000605013"/>
    </source>
</evidence>
<accession>A0ABS1WJX6</accession>
<dbReference type="Proteomes" id="UP000605013">
    <property type="component" value="Unassembled WGS sequence"/>
</dbReference>
<dbReference type="InterPro" id="IPR058060">
    <property type="entry name" value="HYC_CC_PP"/>
</dbReference>
<gene>
    <name evidence="1" type="ORF">JAO71_06405</name>
</gene>
<proteinExistence type="predicted"/>
<organism evidence="1 2">
    <name type="scientific">Olleya sediminilitoris</name>
    <dbReference type="NCBI Taxonomy" id="2795739"/>
    <lineage>
        <taxon>Bacteria</taxon>
        <taxon>Pseudomonadati</taxon>
        <taxon>Bacteroidota</taxon>
        <taxon>Flavobacteriia</taxon>
        <taxon>Flavobacteriales</taxon>
        <taxon>Flavobacteriaceae</taxon>
    </lineage>
</organism>
<comment type="caution">
    <text evidence="1">The sequence shown here is derived from an EMBL/GenBank/DDBJ whole genome shotgun (WGS) entry which is preliminary data.</text>
</comment>
<sequence length="125" mass="14276">MALVVLFSTLSFTVERHYCGDFLVDTAVFTKAKSCNKDVSNVNEETVVVMKPCCKNEVDVVKGQDQLKNNSFDDLDFKTQSFITTLVLSYFDLFESLPKLKIPHKNYDPPSLIVDYQVLHDVYII</sequence>
<protein>
    <submittedName>
        <fullName evidence="1">Uncharacterized protein</fullName>
    </submittedName>
</protein>
<keyword evidence="2" id="KW-1185">Reference proteome</keyword>
<dbReference type="Pfam" id="PF26622">
    <property type="entry name" value="DUF8199"/>
    <property type="match status" value="1"/>
</dbReference>
<reference evidence="1 2" key="1">
    <citation type="submission" date="2020-12" db="EMBL/GenBank/DDBJ databases">
        <title>Olleya sediminilitoris sp. nov., isolated from a tidal flat.</title>
        <authorList>
            <person name="Park S."/>
            <person name="Yoon J.-H."/>
        </authorList>
    </citation>
    <scope>NUCLEOTIDE SEQUENCE [LARGE SCALE GENOMIC DNA]</scope>
    <source>
        <strain evidence="1 2">YSTF-M6</strain>
    </source>
</reference>